<feature type="region of interest" description="Disordered" evidence="1">
    <location>
        <begin position="51"/>
        <end position="75"/>
    </location>
</feature>
<protein>
    <submittedName>
        <fullName evidence="3">Uncharacterized protein</fullName>
    </submittedName>
</protein>
<dbReference type="Proteomes" id="UP001165065">
    <property type="component" value="Unassembled WGS sequence"/>
</dbReference>
<comment type="caution">
    <text evidence="3">The sequence shown here is derived from an EMBL/GenBank/DDBJ whole genome shotgun (WGS) entry which is preliminary data.</text>
</comment>
<evidence type="ECO:0000313" key="3">
    <source>
        <dbReference type="EMBL" id="GMI42502.1"/>
    </source>
</evidence>
<keyword evidence="2" id="KW-1133">Transmembrane helix</keyword>
<dbReference type="EMBL" id="BRYA01000173">
    <property type="protein sequence ID" value="GMI42502.1"/>
    <property type="molecule type" value="Genomic_DNA"/>
</dbReference>
<feature type="transmembrane region" description="Helical" evidence="2">
    <location>
        <begin position="7"/>
        <end position="26"/>
    </location>
</feature>
<organism evidence="3 4">
    <name type="scientific">Triparma columacea</name>
    <dbReference type="NCBI Taxonomy" id="722753"/>
    <lineage>
        <taxon>Eukaryota</taxon>
        <taxon>Sar</taxon>
        <taxon>Stramenopiles</taxon>
        <taxon>Ochrophyta</taxon>
        <taxon>Bolidophyceae</taxon>
        <taxon>Parmales</taxon>
        <taxon>Triparmaceae</taxon>
        <taxon>Triparma</taxon>
    </lineage>
</organism>
<accession>A0A9W7GF33</accession>
<gene>
    <name evidence="3" type="ORF">TrCOL_g5172</name>
</gene>
<name>A0A9W7GF33_9STRA</name>
<evidence type="ECO:0000256" key="2">
    <source>
        <dbReference type="SAM" id="Phobius"/>
    </source>
</evidence>
<feature type="compositionally biased region" description="Polar residues" evidence="1">
    <location>
        <begin position="52"/>
        <end position="70"/>
    </location>
</feature>
<keyword evidence="2" id="KW-0812">Transmembrane</keyword>
<proteinExistence type="predicted"/>
<evidence type="ECO:0000256" key="1">
    <source>
        <dbReference type="SAM" id="MobiDB-lite"/>
    </source>
</evidence>
<sequence>MGRRDKLQITVILIIVVSLFVFVSFYKLSLDTSDRNAFFECFKPTMKEGGIDSSNSDHSSEGNNTDNVDNNPPKKRNIFTTDNHVGCNEYGCFGQWLGNTYVPATGRMFSSPEISSIFDGRCVVLLGDSLTRRLAATLSIFLGAQHSSSDTDVHWKDLNDGKLLSAGFHSKYNYNVTIPCLSFKWAPSVTDVENYLIMIGENEEGWNDYTDIIIGIGVHDAVHMEQGLIEEGLVRVFDLLSNNERLGEMDIVWRTAPYAGGKPKSANPTNEKVRLLNSYARREFGKVGENVRMLDLEAIMETKSWGDDRVGVDGDTVNHFSVEARVAFIQALVNVML</sequence>
<keyword evidence="4" id="KW-1185">Reference proteome</keyword>
<dbReference type="AlphaFoldDB" id="A0A9W7GF33"/>
<reference evidence="4" key="1">
    <citation type="journal article" date="2023" name="Commun. Biol.">
        <title>Genome analysis of Parmales, the sister group of diatoms, reveals the evolutionary specialization of diatoms from phago-mixotrophs to photoautotrophs.</title>
        <authorList>
            <person name="Ban H."/>
            <person name="Sato S."/>
            <person name="Yoshikawa S."/>
            <person name="Yamada K."/>
            <person name="Nakamura Y."/>
            <person name="Ichinomiya M."/>
            <person name="Sato N."/>
            <person name="Blanc-Mathieu R."/>
            <person name="Endo H."/>
            <person name="Kuwata A."/>
            <person name="Ogata H."/>
        </authorList>
    </citation>
    <scope>NUCLEOTIDE SEQUENCE [LARGE SCALE GENOMIC DNA]</scope>
</reference>
<evidence type="ECO:0000313" key="4">
    <source>
        <dbReference type="Proteomes" id="UP001165065"/>
    </source>
</evidence>
<keyword evidence="2" id="KW-0472">Membrane</keyword>